<evidence type="ECO:0000313" key="3">
    <source>
        <dbReference type="Proteomes" id="UP000264820"/>
    </source>
</evidence>
<dbReference type="Ensembl" id="ENSHCOT00000021460.1">
    <property type="protein sequence ID" value="ENSHCOP00000026363.1"/>
    <property type="gene ID" value="ENSHCOG00000017230.1"/>
</dbReference>
<sequence>MSDPGLLHGRRFFCREWALDELRRCLDARRAGPGRPTGVLVTGGPGAGKTALCAEVVRPDSEAGRASGLASRCLARHFCRREEPASGLAWRFVMALAEQLRASPLLPPEYGASVGRRSPPDPLSCQADPQVAFQRFVRIAVYRDLDGGQGSWARALFPAPIVQTAAQFCSQRRELGPPF</sequence>
<feature type="domain" description="Orc1-like AAA ATPase" evidence="1">
    <location>
        <begin position="11"/>
        <end position="92"/>
    </location>
</feature>
<evidence type="ECO:0000259" key="1">
    <source>
        <dbReference type="Pfam" id="PF13191"/>
    </source>
</evidence>
<reference evidence="2" key="1">
    <citation type="submission" date="2025-08" db="UniProtKB">
        <authorList>
            <consortium name="Ensembl"/>
        </authorList>
    </citation>
    <scope>IDENTIFICATION</scope>
</reference>
<reference evidence="2" key="2">
    <citation type="submission" date="2025-09" db="UniProtKB">
        <authorList>
            <consortium name="Ensembl"/>
        </authorList>
    </citation>
    <scope>IDENTIFICATION</scope>
</reference>
<organism evidence="2 3">
    <name type="scientific">Hippocampus comes</name>
    <name type="common">Tiger tail seahorse</name>
    <dbReference type="NCBI Taxonomy" id="109280"/>
    <lineage>
        <taxon>Eukaryota</taxon>
        <taxon>Metazoa</taxon>
        <taxon>Chordata</taxon>
        <taxon>Craniata</taxon>
        <taxon>Vertebrata</taxon>
        <taxon>Euteleostomi</taxon>
        <taxon>Actinopterygii</taxon>
        <taxon>Neopterygii</taxon>
        <taxon>Teleostei</taxon>
        <taxon>Neoteleostei</taxon>
        <taxon>Acanthomorphata</taxon>
        <taxon>Syngnathiaria</taxon>
        <taxon>Syngnathiformes</taxon>
        <taxon>Syngnathoidei</taxon>
        <taxon>Syngnathidae</taxon>
        <taxon>Hippocampus</taxon>
    </lineage>
</organism>
<dbReference type="Proteomes" id="UP000264820">
    <property type="component" value="Unplaced"/>
</dbReference>
<dbReference type="Pfam" id="PF13191">
    <property type="entry name" value="AAA_16"/>
    <property type="match status" value="1"/>
</dbReference>
<dbReference type="AlphaFoldDB" id="A0A3Q2ZIZ8"/>
<dbReference type="InterPro" id="IPR027417">
    <property type="entry name" value="P-loop_NTPase"/>
</dbReference>
<dbReference type="InterPro" id="IPR041664">
    <property type="entry name" value="AAA_16"/>
</dbReference>
<accession>A0A3Q2ZIZ8</accession>
<name>A0A3Q2ZIZ8_HIPCM</name>
<evidence type="ECO:0000313" key="2">
    <source>
        <dbReference type="Ensembl" id="ENSHCOP00000026363.1"/>
    </source>
</evidence>
<dbReference type="SUPFAM" id="SSF52540">
    <property type="entry name" value="P-loop containing nucleoside triphosphate hydrolases"/>
    <property type="match status" value="1"/>
</dbReference>
<protein>
    <submittedName>
        <fullName evidence="2">Ankyrin repeat domain-containing protein 50-like</fullName>
    </submittedName>
</protein>
<dbReference type="STRING" id="109280.ENSHCOP00000026363"/>
<keyword evidence="3" id="KW-1185">Reference proteome</keyword>
<proteinExistence type="predicted"/>